<dbReference type="Proteomes" id="UP000663856">
    <property type="component" value="Unassembled WGS sequence"/>
</dbReference>
<dbReference type="EMBL" id="CAJOBG010000206">
    <property type="protein sequence ID" value="CAF3777126.1"/>
    <property type="molecule type" value="Genomic_DNA"/>
</dbReference>
<dbReference type="Proteomes" id="UP000663834">
    <property type="component" value="Unassembled WGS sequence"/>
</dbReference>
<comment type="caution">
    <text evidence="8">The sequence shown here is derived from an EMBL/GenBank/DDBJ whole genome shotgun (WGS) entry which is preliminary data.</text>
</comment>
<dbReference type="EMBL" id="CAJOBI010005721">
    <property type="protein sequence ID" value="CAF4040547.1"/>
    <property type="molecule type" value="Genomic_DNA"/>
</dbReference>
<keyword evidence="1" id="KW-0732">Signal</keyword>
<evidence type="ECO:0000313" key="12">
    <source>
        <dbReference type="Proteomes" id="UP000663842"/>
    </source>
</evidence>
<reference evidence="8" key="1">
    <citation type="submission" date="2021-02" db="EMBL/GenBank/DDBJ databases">
        <authorList>
            <person name="Nowell W R."/>
        </authorList>
    </citation>
    <scope>NUCLEOTIDE SEQUENCE</scope>
</reference>
<dbReference type="EMBL" id="CAJNRG010015657">
    <property type="protein sequence ID" value="CAF2177180.1"/>
    <property type="molecule type" value="Genomic_DNA"/>
</dbReference>
<evidence type="ECO:0000313" key="11">
    <source>
        <dbReference type="EMBL" id="CAF4121341.1"/>
    </source>
</evidence>
<dbReference type="OrthoDB" id="9996771at2759"/>
<dbReference type="EMBL" id="CAJNRF010004811">
    <property type="protein sequence ID" value="CAF2064642.1"/>
    <property type="molecule type" value="Genomic_DNA"/>
</dbReference>
<dbReference type="EMBL" id="CAJOBH010008716">
    <property type="protein sequence ID" value="CAF4121341.1"/>
    <property type="molecule type" value="Genomic_DNA"/>
</dbReference>
<evidence type="ECO:0000313" key="3">
    <source>
        <dbReference type="EMBL" id="CAF1484786.1"/>
    </source>
</evidence>
<dbReference type="EMBL" id="CAJNOW010006442">
    <property type="protein sequence ID" value="CAF1484786.1"/>
    <property type="molecule type" value="Genomic_DNA"/>
</dbReference>
<dbReference type="EMBL" id="CAJOBJ010008222">
    <property type="protein sequence ID" value="CAF4106585.1"/>
    <property type="molecule type" value="Genomic_DNA"/>
</dbReference>
<dbReference type="Proteomes" id="UP000663887">
    <property type="component" value="Unassembled WGS sequence"/>
</dbReference>
<evidence type="ECO:0000313" key="9">
    <source>
        <dbReference type="EMBL" id="CAF4040547.1"/>
    </source>
</evidence>
<evidence type="ECO:0000313" key="2">
    <source>
        <dbReference type="EMBL" id="CAF0956286.1"/>
    </source>
</evidence>
<evidence type="ECO:0000313" key="5">
    <source>
        <dbReference type="EMBL" id="CAF2064642.1"/>
    </source>
</evidence>
<accession>A0A819CXH5</accession>
<dbReference type="Proteomes" id="UP000681967">
    <property type="component" value="Unassembled WGS sequence"/>
</dbReference>
<dbReference type="Proteomes" id="UP000663855">
    <property type="component" value="Unassembled WGS sequence"/>
</dbReference>
<dbReference type="EMBL" id="CAJNRE010002921">
    <property type="protein sequence ID" value="CAF1998142.1"/>
    <property type="molecule type" value="Genomic_DNA"/>
</dbReference>
<dbReference type="Proteomes" id="UP000663842">
    <property type="component" value="Unassembled WGS sequence"/>
</dbReference>
<evidence type="ECO:0000313" key="7">
    <source>
        <dbReference type="EMBL" id="CAF3777126.1"/>
    </source>
</evidence>
<dbReference type="AlphaFoldDB" id="A0A819CXH5"/>
<keyword evidence="13" id="KW-1185">Reference proteome</keyword>
<feature type="signal peptide" evidence="1">
    <location>
        <begin position="1"/>
        <end position="17"/>
    </location>
</feature>
<protein>
    <submittedName>
        <fullName evidence="8">Uncharacterized protein</fullName>
    </submittedName>
</protein>
<dbReference type="Proteomes" id="UP000681720">
    <property type="component" value="Unassembled WGS sequence"/>
</dbReference>
<evidence type="ECO:0000313" key="6">
    <source>
        <dbReference type="EMBL" id="CAF2177180.1"/>
    </source>
</evidence>
<dbReference type="EMBL" id="CAJOBF010000476">
    <property type="protein sequence ID" value="CAF3823534.1"/>
    <property type="molecule type" value="Genomic_DNA"/>
</dbReference>
<dbReference type="Proteomes" id="UP000663824">
    <property type="component" value="Unassembled WGS sequence"/>
</dbReference>
<gene>
    <name evidence="11" type="ORF">BYL167_LOCUS20093</name>
    <name evidence="2" type="ORF">CJN711_LOCUS195</name>
    <name evidence="10" type="ORF">GIL414_LOCUS17365</name>
    <name evidence="3" type="ORF">KQP761_LOCUS13761</name>
    <name evidence="4" type="ORF">MBJ925_LOCUS8106</name>
    <name evidence="7" type="ORF">OVN521_LOCUS2578</name>
    <name evidence="9" type="ORF">SMN809_LOCUS14076</name>
    <name evidence="8" type="ORF">UXM345_LOCUS6143</name>
    <name evidence="5" type="ORF">WKI299_LOCUS12813</name>
    <name evidence="6" type="ORF">XDN619_LOCUS31537</name>
</gene>
<dbReference type="Proteomes" id="UP000676336">
    <property type="component" value="Unassembled WGS sequence"/>
</dbReference>
<evidence type="ECO:0000313" key="8">
    <source>
        <dbReference type="EMBL" id="CAF3823534.1"/>
    </source>
</evidence>
<name>A0A819CXH5_9BILA</name>
<feature type="chain" id="PRO_5035617839" evidence="1">
    <location>
        <begin position="18"/>
        <end position="112"/>
    </location>
</feature>
<evidence type="ECO:0000313" key="13">
    <source>
        <dbReference type="Proteomes" id="UP000663866"/>
    </source>
</evidence>
<dbReference type="Proteomes" id="UP000663866">
    <property type="component" value="Unassembled WGS sequence"/>
</dbReference>
<evidence type="ECO:0000256" key="1">
    <source>
        <dbReference type="SAM" id="SignalP"/>
    </source>
</evidence>
<evidence type="ECO:0000313" key="4">
    <source>
        <dbReference type="EMBL" id="CAF1998142.1"/>
    </source>
</evidence>
<sequence>MNYFFCFIILLVPLVFSYPRSGSNDDNHLLGTYLKGQLDESDEGINENSNEERLVRRQNLLSLFPVQHYQSQYQPTCLPHIWTCGPGLPQCCPGLMCFDGNAKRGRYCAARG</sequence>
<organism evidence="8 12">
    <name type="scientific">Rotaria magnacalcarata</name>
    <dbReference type="NCBI Taxonomy" id="392030"/>
    <lineage>
        <taxon>Eukaryota</taxon>
        <taxon>Metazoa</taxon>
        <taxon>Spiralia</taxon>
        <taxon>Gnathifera</taxon>
        <taxon>Rotifera</taxon>
        <taxon>Eurotatoria</taxon>
        <taxon>Bdelloidea</taxon>
        <taxon>Philodinida</taxon>
        <taxon>Philodinidae</taxon>
        <taxon>Rotaria</taxon>
    </lineage>
</organism>
<dbReference type="EMBL" id="CAJNOV010000018">
    <property type="protein sequence ID" value="CAF0956286.1"/>
    <property type="molecule type" value="Genomic_DNA"/>
</dbReference>
<proteinExistence type="predicted"/>
<evidence type="ECO:0000313" key="10">
    <source>
        <dbReference type="EMBL" id="CAF4106585.1"/>
    </source>
</evidence>